<dbReference type="SUPFAM" id="SSF47413">
    <property type="entry name" value="lambda repressor-like DNA-binding domains"/>
    <property type="match status" value="1"/>
</dbReference>
<dbReference type="Proteomes" id="UP000178089">
    <property type="component" value="Unassembled WGS sequence"/>
</dbReference>
<dbReference type="InterPro" id="IPR050807">
    <property type="entry name" value="TransReg_Diox_bact_type"/>
</dbReference>
<dbReference type="CDD" id="cd00093">
    <property type="entry name" value="HTH_XRE"/>
    <property type="match status" value="1"/>
</dbReference>
<evidence type="ECO:0000259" key="2">
    <source>
        <dbReference type="PROSITE" id="PS50943"/>
    </source>
</evidence>
<dbReference type="Pfam" id="PF01381">
    <property type="entry name" value="HTH_3"/>
    <property type="match status" value="1"/>
</dbReference>
<dbReference type="PROSITE" id="PS50943">
    <property type="entry name" value="HTH_CROC1"/>
    <property type="match status" value="1"/>
</dbReference>
<evidence type="ECO:0000256" key="1">
    <source>
        <dbReference type="ARBA" id="ARBA00023125"/>
    </source>
</evidence>
<dbReference type="InterPro" id="IPR001387">
    <property type="entry name" value="Cro/C1-type_HTH"/>
</dbReference>
<dbReference type="STRING" id="1802315.A3F51_03890"/>
<gene>
    <name evidence="3" type="ORF">A3F51_03890</name>
</gene>
<dbReference type="GO" id="GO:0003700">
    <property type="term" value="F:DNA-binding transcription factor activity"/>
    <property type="evidence" value="ECO:0007669"/>
    <property type="project" value="TreeGrafter"/>
</dbReference>
<dbReference type="PANTHER" id="PTHR46797:SF1">
    <property type="entry name" value="METHYLPHOSPHONATE SYNTHASE"/>
    <property type="match status" value="1"/>
</dbReference>
<dbReference type="AlphaFoldDB" id="A0A1G2N1C3"/>
<dbReference type="PANTHER" id="PTHR46797">
    <property type="entry name" value="HTH-TYPE TRANSCRIPTIONAL REGULATOR"/>
    <property type="match status" value="1"/>
</dbReference>
<name>A0A1G2N1C3_9BACT</name>
<dbReference type="InterPro" id="IPR010982">
    <property type="entry name" value="Lambda_DNA-bd_dom_sf"/>
</dbReference>
<proteinExistence type="predicted"/>
<evidence type="ECO:0000313" key="4">
    <source>
        <dbReference type="Proteomes" id="UP000178089"/>
    </source>
</evidence>
<dbReference type="GO" id="GO:0005829">
    <property type="term" value="C:cytosol"/>
    <property type="evidence" value="ECO:0007669"/>
    <property type="project" value="TreeGrafter"/>
</dbReference>
<evidence type="ECO:0000313" key="3">
    <source>
        <dbReference type="EMBL" id="OHA29833.1"/>
    </source>
</evidence>
<comment type="caution">
    <text evidence="3">The sequence shown here is derived from an EMBL/GenBank/DDBJ whole genome shotgun (WGS) entry which is preliminary data.</text>
</comment>
<accession>A0A1G2N1C3</accession>
<protein>
    <recommendedName>
        <fullName evidence="2">HTH cro/C1-type domain-containing protein</fullName>
    </recommendedName>
</protein>
<feature type="domain" description="HTH cro/C1-type" evidence="2">
    <location>
        <begin position="9"/>
        <end position="63"/>
    </location>
</feature>
<dbReference type="Gene3D" id="1.10.260.40">
    <property type="entry name" value="lambda repressor-like DNA-binding domains"/>
    <property type="match status" value="1"/>
</dbReference>
<reference evidence="3 4" key="1">
    <citation type="journal article" date="2016" name="Nat. Commun.">
        <title>Thousands of microbial genomes shed light on interconnected biogeochemical processes in an aquifer system.</title>
        <authorList>
            <person name="Anantharaman K."/>
            <person name="Brown C.T."/>
            <person name="Hug L.A."/>
            <person name="Sharon I."/>
            <person name="Castelle C.J."/>
            <person name="Probst A.J."/>
            <person name="Thomas B.C."/>
            <person name="Singh A."/>
            <person name="Wilkins M.J."/>
            <person name="Karaoz U."/>
            <person name="Brodie E.L."/>
            <person name="Williams K.H."/>
            <person name="Hubbard S.S."/>
            <person name="Banfield J.F."/>
        </authorList>
    </citation>
    <scope>NUCLEOTIDE SEQUENCE [LARGE SCALE GENOMIC DNA]</scope>
</reference>
<keyword evidence="1" id="KW-0238">DNA-binding</keyword>
<sequence length="81" mass="9190">MSKLFGEQLKNERLKKGFTAEEVAKACGIARSYITLIETGRRLPGKKHIVKIASALQLKTGIVLNWYLEDVGQKIRKEVYL</sequence>
<dbReference type="EMBL" id="MHRT01000001">
    <property type="protein sequence ID" value="OHA29833.1"/>
    <property type="molecule type" value="Genomic_DNA"/>
</dbReference>
<organism evidence="3 4">
    <name type="scientific">Candidatus Taylorbacteria bacterium RIFCSPHIGHO2_12_FULL_45_16</name>
    <dbReference type="NCBI Taxonomy" id="1802315"/>
    <lineage>
        <taxon>Bacteria</taxon>
        <taxon>Candidatus Tayloriibacteriota</taxon>
    </lineage>
</organism>
<dbReference type="GO" id="GO:0003677">
    <property type="term" value="F:DNA binding"/>
    <property type="evidence" value="ECO:0007669"/>
    <property type="project" value="UniProtKB-KW"/>
</dbReference>
<dbReference type="SMART" id="SM00530">
    <property type="entry name" value="HTH_XRE"/>
    <property type="match status" value="1"/>
</dbReference>